<dbReference type="Proteomes" id="UP000267049">
    <property type="component" value="Unassembled WGS sequence"/>
</dbReference>
<dbReference type="AlphaFoldDB" id="A0A3M8SSK6"/>
<sequence>MAGHARYTAVLDACVLYPACVADALMSMAVAGLYAAKWTTRIEQEWLRNLGRDRPEIAGKLVRRRDLMRQAIPDWEVPEAASDAVASGLALPDPGDVHVLAAAIAGHADCIVTANLKDFPANVLDVHGLSAIHPDDFLIAQFDLDSIAALAAFKEMRARSKSPPLTPEEFAGAFERNGLVAMAERLRVAAELI</sequence>
<gene>
    <name evidence="4" type="ORF">EER27_09855</name>
</gene>
<dbReference type="Pfam" id="PF26343">
    <property type="entry name" value="VapC50_C"/>
    <property type="match status" value="1"/>
</dbReference>
<dbReference type="EMBL" id="RIBS01000004">
    <property type="protein sequence ID" value="RNF83675.1"/>
    <property type="molecule type" value="Genomic_DNA"/>
</dbReference>
<dbReference type="Pfam" id="PF13470">
    <property type="entry name" value="PIN_3"/>
    <property type="match status" value="1"/>
</dbReference>
<name>A0A3M8SSK6_9GAMM</name>
<organism evidence="4 5">
    <name type="scientific">Montanilutibacter psychrotolerans</name>
    <dbReference type="NCBI Taxonomy" id="1327343"/>
    <lineage>
        <taxon>Bacteria</taxon>
        <taxon>Pseudomonadati</taxon>
        <taxon>Pseudomonadota</taxon>
        <taxon>Gammaproteobacteria</taxon>
        <taxon>Lysobacterales</taxon>
        <taxon>Lysobacteraceae</taxon>
        <taxon>Montanilutibacter</taxon>
    </lineage>
</organism>
<evidence type="ECO:0000313" key="5">
    <source>
        <dbReference type="Proteomes" id="UP000267049"/>
    </source>
</evidence>
<dbReference type="RefSeq" id="WP_123087934.1">
    <property type="nucleotide sequence ID" value="NZ_RIBS01000004.1"/>
</dbReference>
<protein>
    <submittedName>
        <fullName evidence="4">PIN domain-containing protein</fullName>
    </submittedName>
</protein>
<keyword evidence="5" id="KW-1185">Reference proteome</keyword>
<dbReference type="InterPro" id="IPR058652">
    <property type="entry name" value="VapC50_C"/>
</dbReference>
<feature type="domain" description="VapC50 C-terminal" evidence="3">
    <location>
        <begin position="134"/>
        <end position="187"/>
    </location>
</feature>
<dbReference type="OrthoDB" id="211933at2"/>
<comment type="caution">
    <text evidence="4">The sequence shown here is derived from an EMBL/GenBank/DDBJ whole genome shotgun (WGS) entry which is preliminary data.</text>
</comment>
<dbReference type="InterPro" id="IPR002716">
    <property type="entry name" value="PIN_dom"/>
</dbReference>
<accession>A0A3M8SSK6</accession>
<keyword evidence="1" id="KW-1133">Transmembrane helix</keyword>
<evidence type="ECO:0000259" key="2">
    <source>
        <dbReference type="Pfam" id="PF13470"/>
    </source>
</evidence>
<keyword evidence="1" id="KW-0472">Membrane</keyword>
<evidence type="ECO:0000259" key="3">
    <source>
        <dbReference type="Pfam" id="PF26343"/>
    </source>
</evidence>
<reference evidence="4 5" key="1">
    <citation type="submission" date="2018-11" db="EMBL/GenBank/DDBJ databases">
        <title>Lysobacter cryohumiis sp. nov., isolated from soil in the Tianshan Mountains, Xinjiang, China.</title>
        <authorList>
            <person name="Luo Y."/>
            <person name="Sheng H."/>
        </authorList>
    </citation>
    <scope>NUCLEOTIDE SEQUENCE [LARGE SCALE GENOMIC DNA]</scope>
    <source>
        <strain evidence="4 5">ZS60</strain>
    </source>
</reference>
<proteinExistence type="predicted"/>
<evidence type="ECO:0000256" key="1">
    <source>
        <dbReference type="SAM" id="Phobius"/>
    </source>
</evidence>
<feature type="domain" description="PIN" evidence="2">
    <location>
        <begin position="9"/>
        <end position="116"/>
    </location>
</feature>
<evidence type="ECO:0000313" key="4">
    <source>
        <dbReference type="EMBL" id="RNF83675.1"/>
    </source>
</evidence>
<keyword evidence="1" id="KW-0812">Transmembrane</keyword>
<feature type="transmembrane region" description="Helical" evidence="1">
    <location>
        <begin position="15"/>
        <end position="36"/>
    </location>
</feature>